<comment type="caution">
    <text evidence="6">The sequence shown here is derived from an EMBL/GenBank/DDBJ whole genome shotgun (WGS) entry which is preliminary data.</text>
</comment>
<dbReference type="SUPFAM" id="SSF55781">
    <property type="entry name" value="GAF domain-like"/>
    <property type="match status" value="1"/>
</dbReference>
<dbReference type="SMART" id="SM00346">
    <property type="entry name" value="HTH_ICLR"/>
    <property type="match status" value="1"/>
</dbReference>
<dbReference type="RefSeq" id="WP_284487781.1">
    <property type="nucleotide sequence ID" value="NZ_JASNJE010000059.1"/>
</dbReference>
<name>A0ABT7FL85_9RHOB</name>
<dbReference type="InterPro" id="IPR014757">
    <property type="entry name" value="Tscrpt_reg_IclR_C"/>
</dbReference>
<organism evidence="6 7">
    <name type="scientific">Sedimentitalea xiamensis</name>
    <dbReference type="NCBI Taxonomy" id="3050037"/>
    <lineage>
        <taxon>Bacteria</taxon>
        <taxon>Pseudomonadati</taxon>
        <taxon>Pseudomonadota</taxon>
        <taxon>Alphaproteobacteria</taxon>
        <taxon>Rhodobacterales</taxon>
        <taxon>Paracoccaceae</taxon>
        <taxon>Sedimentitalea</taxon>
    </lineage>
</organism>
<dbReference type="PANTHER" id="PTHR30136">
    <property type="entry name" value="HELIX-TURN-HELIX TRANSCRIPTIONAL REGULATOR, ICLR FAMILY"/>
    <property type="match status" value="1"/>
</dbReference>
<reference evidence="6 7" key="1">
    <citation type="submission" date="2023-05" db="EMBL/GenBank/DDBJ databases">
        <title>Sedimentitalea sp. nov. JM2-8.</title>
        <authorList>
            <person name="Huang J."/>
        </authorList>
    </citation>
    <scope>NUCLEOTIDE SEQUENCE [LARGE SCALE GENOMIC DNA]</scope>
    <source>
        <strain evidence="6 7">JM2-8</strain>
    </source>
</reference>
<dbReference type="InterPro" id="IPR050707">
    <property type="entry name" value="HTH_MetabolicPath_Reg"/>
</dbReference>
<dbReference type="Gene3D" id="3.30.450.40">
    <property type="match status" value="1"/>
</dbReference>
<dbReference type="InterPro" id="IPR036388">
    <property type="entry name" value="WH-like_DNA-bd_sf"/>
</dbReference>
<dbReference type="InterPro" id="IPR029016">
    <property type="entry name" value="GAF-like_dom_sf"/>
</dbReference>
<dbReference type="PROSITE" id="PS51077">
    <property type="entry name" value="HTH_ICLR"/>
    <property type="match status" value="1"/>
</dbReference>
<dbReference type="EMBL" id="JASNJE010000059">
    <property type="protein sequence ID" value="MDK3075867.1"/>
    <property type="molecule type" value="Genomic_DNA"/>
</dbReference>
<protein>
    <submittedName>
        <fullName evidence="6">IclR family transcriptional regulator</fullName>
    </submittedName>
</protein>
<dbReference type="PROSITE" id="PS51078">
    <property type="entry name" value="ICLR_ED"/>
    <property type="match status" value="1"/>
</dbReference>
<evidence type="ECO:0000256" key="1">
    <source>
        <dbReference type="ARBA" id="ARBA00023015"/>
    </source>
</evidence>
<sequence>MSTLANAMDVLRLMAHLQRDVTVTDVVAELGWPKSSASRTLSKMAEFGFLERDPVTRAYRPGEVVMEASYYFRGSRSASSLLETELDALVAETGYPSYINVLDGSETLVVQMRAGSAGALQVYNPVGTRAPAFATSMGRAILARLSDREVAEIVDPRFEVRYGHAPRTHEELMARLASGREKGWFMSKGEFVKNVAGVSASVIDPASRQIYGIGIALPAQDLTDELNQHFGQRVRAAAMNVGRRIGDSYWLDFEDRGEQQKHQNQAS</sequence>
<dbReference type="Gene3D" id="1.10.10.10">
    <property type="entry name" value="Winged helix-like DNA-binding domain superfamily/Winged helix DNA-binding domain"/>
    <property type="match status" value="1"/>
</dbReference>
<dbReference type="PANTHER" id="PTHR30136:SF35">
    <property type="entry name" value="HTH-TYPE TRANSCRIPTIONAL REGULATOR RV1719"/>
    <property type="match status" value="1"/>
</dbReference>
<dbReference type="InterPro" id="IPR036390">
    <property type="entry name" value="WH_DNA-bd_sf"/>
</dbReference>
<evidence type="ECO:0000313" key="7">
    <source>
        <dbReference type="Proteomes" id="UP001227126"/>
    </source>
</evidence>
<keyword evidence="3" id="KW-0804">Transcription</keyword>
<evidence type="ECO:0000256" key="3">
    <source>
        <dbReference type="ARBA" id="ARBA00023163"/>
    </source>
</evidence>
<evidence type="ECO:0000259" key="4">
    <source>
        <dbReference type="PROSITE" id="PS51077"/>
    </source>
</evidence>
<dbReference type="Pfam" id="PF09339">
    <property type="entry name" value="HTH_IclR"/>
    <property type="match status" value="1"/>
</dbReference>
<evidence type="ECO:0000256" key="2">
    <source>
        <dbReference type="ARBA" id="ARBA00023125"/>
    </source>
</evidence>
<proteinExistence type="predicted"/>
<dbReference type="SUPFAM" id="SSF46785">
    <property type="entry name" value="Winged helix' DNA-binding domain"/>
    <property type="match status" value="1"/>
</dbReference>
<keyword evidence="7" id="KW-1185">Reference proteome</keyword>
<gene>
    <name evidence="6" type="ORF">QO034_22700</name>
</gene>
<keyword evidence="2" id="KW-0238">DNA-binding</keyword>
<evidence type="ECO:0000313" key="6">
    <source>
        <dbReference type="EMBL" id="MDK3075867.1"/>
    </source>
</evidence>
<accession>A0ABT7FL85</accession>
<feature type="domain" description="HTH iclR-type" evidence="4">
    <location>
        <begin position="1"/>
        <end position="63"/>
    </location>
</feature>
<keyword evidence="1" id="KW-0805">Transcription regulation</keyword>
<dbReference type="Pfam" id="PF01614">
    <property type="entry name" value="IclR_C"/>
    <property type="match status" value="1"/>
</dbReference>
<evidence type="ECO:0000259" key="5">
    <source>
        <dbReference type="PROSITE" id="PS51078"/>
    </source>
</evidence>
<dbReference type="InterPro" id="IPR005471">
    <property type="entry name" value="Tscrpt_reg_IclR_N"/>
</dbReference>
<feature type="domain" description="IclR-ED" evidence="5">
    <location>
        <begin position="64"/>
        <end position="247"/>
    </location>
</feature>
<dbReference type="Proteomes" id="UP001227126">
    <property type="component" value="Unassembled WGS sequence"/>
</dbReference>